<evidence type="ECO:0000256" key="1">
    <source>
        <dbReference type="SAM" id="MobiDB-lite"/>
    </source>
</evidence>
<evidence type="ECO:0000313" key="2">
    <source>
        <dbReference type="EMBL" id="JAD24189.1"/>
    </source>
</evidence>
<organism evidence="2">
    <name type="scientific">Arundo donax</name>
    <name type="common">Giant reed</name>
    <name type="synonym">Donax arundinaceus</name>
    <dbReference type="NCBI Taxonomy" id="35708"/>
    <lineage>
        <taxon>Eukaryota</taxon>
        <taxon>Viridiplantae</taxon>
        <taxon>Streptophyta</taxon>
        <taxon>Embryophyta</taxon>
        <taxon>Tracheophyta</taxon>
        <taxon>Spermatophyta</taxon>
        <taxon>Magnoliopsida</taxon>
        <taxon>Liliopsida</taxon>
        <taxon>Poales</taxon>
        <taxon>Poaceae</taxon>
        <taxon>PACMAD clade</taxon>
        <taxon>Arundinoideae</taxon>
        <taxon>Arundineae</taxon>
        <taxon>Arundo</taxon>
    </lineage>
</organism>
<reference evidence="2" key="2">
    <citation type="journal article" date="2015" name="Data Brief">
        <title>Shoot transcriptome of the giant reed, Arundo donax.</title>
        <authorList>
            <person name="Barrero R.A."/>
            <person name="Guerrero F.D."/>
            <person name="Moolhuijzen P."/>
            <person name="Goolsby J.A."/>
            <person name="Tidwell J."/>
            <person name="Bellgard S.E."/>
            <person name="Bellgard M.I."/>
        </authorList>
    </citation>
    <scope>NUCLEOTIDE SEQUENCE</scope>
    <source>
        <tissue evidence="2">Shoot tissue taken approximately 20 cm above the soil surface</tissue>
    </source>
</reference>
<feature type="region of interest" description="Disordered" evidence="1">
    <location>
        <begin position="50"/>
        <end position="82"/>
    </location>
</feature>
<dbReference type="EMBL" id="GBRH01273706">
    <property type="protein sequence ID" value="JAD24189.1"/>
    <property type="molecule type" value="Transcribed_RNA"/>
</dbReference>
<name>A0A0A8YDQ7_ARUDO</name>
<reference evidence="2" key="1">
    <citation type="submission" date="2014-09" db="EMBL/GenBank/DDBJ databases">
        <authorList>
            <person name="Magalhaes I.L.F."/>
            <person name="Oliveira U."/>
            <person name="Santos F.R."/>
            <person name="Vidigal T.H.D.A."/>
            <person name="Brescovit A.D."/>
            <person name="Santos A.J."/>
        </authorList>
    </citation>
    <scope>NUCLEOTIDE SEQUENCE</scope>
    <source>
        <tissue evidence="2">Shoot tissue taken approximately 20 cm above the soil surface</tissue>
    </source>
</reference>
<dbReference type="AlphaFoldDB" id="A0A0A8YDQ7"/>
<proteinExistence type="predicted"/>
<sequence length="82" mass="9177">MTRTARKQAENAPSAGDDDVDGNERQNRVPPPLIWSFPSLKSRSAKLFGMRIGDHSRERQQGQHRAPRGGGEWRRQGGGVRL</sequence>
<feature type="region of interest" description="Disordered" evidence="1">
    <location>
        <begin position="1"/>
        <end position="37"/>
    </location>
</feature>
<feature type="compositionally biased region" description="Basic and acidic residues" evidence="1">
    <location>
        <begin position="52"/>
        <end position="61"/>
    </location>
</feature>
<accession>A0A0A8YDQ7</accession>
<protein>
    <submittedName>
        <fullName evidence="2">Uncharacterized protein</fullName>
    </submittedName>
</protein>